<name>A0A7X5KN60_9FIRM</name>
<dbReference type="SUPFAM" id="SSF47413">
    <property type="entry name" value="lambda repressor-like DNA-binding domains"/>
    <property type="match status" value="1"/>
</dbReference>
<dbReference type="Pfam" id="PF01661">
    <property type="entry name" value="Macro"/>
    <property type="match status" value="1"/>
</dbReference>
<dbReference type="PROSITE" id="PS51154">
    <property type="entry name" value="MACRO"/>
    <property type="match status" value="1"/>
</dbReference>
<keyword evidence="3" id="KW-1185">Reference proteome</keyword>
<sequence length="324" mass="35416">MPMRIVRNDITKMRVDAIVNAANTALQKGGGVCGAIFAAAGAEALQAECDRIGGCGVGKAVRTGGHALPARHILHAVGPIWQGGGKGEAEILRDCYRNALELAREQGCKSVAFPLISTGIYGYPKDLALGVAVSSIGEFLLRHEMLVYLVVYDKASFQLGGKLFASIEEYIDNNYVEEQLQEGLRRKQQVSVYAAASSVGMKRSLEDVLGQLDESFSQMLLRLIDEKGMTDVEAYRKANVDRKLFSKIRNNKSYSPSKGTAIAFAIALELNLDETLDLLGRAGYTLSQSSKFDVIIQYFIEEGNYRIFEVNEALFAFDQPLLGV</sequence>
<organism evidence="2 3">
    <name type="scientific">Anaerotalea alkaliphila</name>
    <dbReference type="NCBI Taxonomy" id="2662126"/>
    <lineage>
        <taxon>Bacteria</taxon>
        <taxon>Bacillati</taxon>
        <taxon>Bacillota</taxon>
        <taxon>Clostridia</taxon>
        <taxon>Eubacteriales</taxon>
        <taxon>Anaerotalea</taxon>
    </lineage>
</organism>
<evidence type="ECO:0000313" key="3">
    <source>
        <dbReference type="Proteomes" id="UP000461585"/>
    </source>
</evidence>
<dbReference type="InterPro" id="IPR010982">
    <property type="entry name" value="Lambda_DNA-bd_dom_sf"/>
</dbReference>
<evidence type="ECO:0000313" key="2">
    <source>
        <dbReference type="EMBL" id="NDL67443.1"/>
    </source>
</evidence>
<dbReference type="PANTHER" id="PTHR11106:SF27">
    <property type="entry name" value="MACRO DOMAIN-CONTAINING PROTEIN"/>
    <property type="match status" value="1"/>
</dbReference>
<dbReference type="SMART" id="SM00506">
    <property type="entry name" value="A1pp"/>
    <property type="match status" value="1"/>
</dbReference>
<dbReference type="GO" id="GO:0003677">
    <property type="term" value="F:DNA binding"/>
    <property type="evidence" value="ECO:0007669"/>
    <property type="project" value="InterPro"/>
</dbReference>
<dbReference type="Gene3D" id="3.40.220.10">
    <property type="entry name" value="Leucine Aminopeptidase, subunit E, domain 1"/>
    <property type="match status" value="1"/>
</dbReference>
<dbReference type="EMBL" id="JAAEEH010000015">
    <property type="protein sequence ID" value="NDL67443.1"/>
    <property type="molecule type" value="Genomic_DNA"/>
</dbReference>
<dbReference type="Proteomes" id="UP000461585">
    <property type="component" value="Unassembled WGS sequence"/>
</dbReference>
<evidence type="ECO:0000259" key="1">
    <source>
        <dbReference type="PROSITE" id="PS51154"/>
    </source>
</evidence>
<dbReference type="InterPro" id="IPR043472">
    <property type="entry name" value="Macro_dom-like"/>
</dbReference>
<dbReference type="RefSeq" id="WP_162370172.1">
    <property type="nucleotide sequence ID" value="NZ_JAAEEH010000015.1"/>
</dbReference>
<comment type="caution">
    <text evidence="2">The sequence shown here is derived from an EMBL/GenBank/DDBJ whole genome shotgun (WGS) entry which is preliminary data.</text>
</comment>
<dbReference type="CDD" id="cd00093">
    <property type="entry name" value="HTH_XRE"/>
    <property type="match status" value="1"/>
</dbReference>
<gene>
    <name evidence="2" type="ORF">GXN74_06770</name>
</gene>
<dbReference type="InterPro" id="IPR001387">
    <property type="entry name" value="Cro/C1-type_HTH"/>
</dbReference>
<proteinExistence type="predicted"/>
<dbReference type="InterPro" id="IPR002589">
    <property type="entry name" value="Macro_dom"/>
</dbReference>
<dbReference type="SUPFAM" id="SSF52949">
    <property type="entry name" value="Macro domain-like"/>
    <property type="match status" value="1"/>
</dbReference>
<dbReference type="PANTHER" id="PTHR11106">
    <property type="entry name" value="GANGLIOSIDE INDUCED DIFFERENTIATION ASSOCIATED PROTEIN 2-RELATED"/>
    <property type="match status" value="1"/>
</dbReference>
<feature type="domain" description="Macro" evidence="1">
    <location>
        <begin position="1"/>
        <end position="168"/>
    </location>
</feature>
<dbReference type="AlphaFoldDB" id="A0A7X5KN60"/>
<reference evidence="2 3" key="1">
    <citation type="submission" date="2020-01" db="EMBL/GenBank/DDBJ databases">
        <title>Anaeroalcalibacter tamaniensis gen. nov., sp. nov., moderately halophilic strictly anaerobic fermenter bacterium from mud volcano of Taman peninsula.</title>
        <authorList>
            <person name="Frolova A."/>
            <person name="Merkel A.Y."/>
            <person name="Slobodkin A.I."/>
        </authorList>
    </citation>
    <scope>NUCLEOTIDE SEQUENCE [LARGE SCALE GENOMIC DNA]</scope>
    <source>
        <strain evidence="2 3">F-3ap</strain>
    </source>
</reference>
<accession>A0A7X5KN60</accession>
<protein>
    <submittedName>
        <fullName evidence="2">RNase III inhibitor</fullName>
    </submittedName>
</protein>